<dbReference type="Pfam" id="PF19305">
    <property type="entry name" value="MmgE_PrpD_C"/>
    <property type="match status" value="1"/>
</dbReference>
<evidence type="ECO:0000256" key="1">
    <source>
        <dbReference type="ARBA" id="ARBA00006174"/>
    </source>
</evidence>
<sequence length="461" mass="49248">MSTHGAENVSPGDHPSRLLAAFLAGLRYEDIPSAVIARAEDLYLDWFASALAGKTARQVGIIERYAAQMGPQHGPSTILTSRRGTTPYFAALVNGAASHVVEQDDVHNGSVFHPAAVVFPAALAAAQALGKSGADLLVAAVAGYEAGIRIGEFMGRSHYRVFHTTGTVGTLAAAVAVGKLMDFDAQQFLHAMGSAGTQAAGLWEFLRDAADSKQLHTGKAAADGLLAAYLAKDGFTGAQRILEGAQGMAAGMSSDANPARLTDGLGTRWATAETSFKFHASCRHTHPAADALQLLMQREGLQHDQVASVTTRVHQGAIDVLGPVVDPQTVHQAKFSMGTVLGLIAVHQQAGLAEFEQQALSDPRVAQFRQKVQMRLDAEVDQAYPARWLGRVEVRTTDGRQFEAAVDVPKGDPDNSLSRPELEQKAARLIRFSRAASEPEIGEIIARAWRLHETPDLQQLF</sequence>
<accession>A0A225T030</accession>
<dbReference type="AlphaFoldDB" id="A0A225T030"/>
<dbReference type="Proteomes" id="UP000214747">
    <property type="component" value="Unassembled WGS sequence"/>
</dbReference>
<dbReference type="InterPro" id="IPR036148">
    <property type="entry name" value="MmgE/PrpD_sf"/>
</dbReference>
<comment type="similarity">
    <text evidence="1">Belongs to the PrpD family.</text>
</comment>
<dbReference type="Gene3D" id="1.10.4100.10">
    <property type="entry name" value="2-methylcitrate dehydratase PrpD"/>
    <property type="match status" value="1"/>
</dbReference>
<evidence type="ECO:0000313" key="4">
    <source>
        <dbReference type="EMBL" id="OWY36959.1"/>
    </source>
</evidence>
<dbReference type="InterPro" id="IPR045337">
    <property type="entry name" value="MmgE_PrpD_C"/>
</dbReference>
<organism evidence="4 5">
    <name type="scientific">Herbaspirillum aquaticum</name>
    <dbReference type="NCBI Taxonomy" id="568783"/>
    <lineage>
        <taxon>Bacteria</taxon>
        <taxon>Pseudomonadati</taxon>
        <taxon>Pseudomonadota</taxon>
        <taxon>Betaproteobacteria</taxon>
        <taxon>Burkholderiales</taxon>
        <taxon>Oxalobacteraceae</taxon>
        <taxon>Herbaspirillum</taxon>
    </lineage>
</organism>
<dbReference type="InterPro" id="IPR005656">
    <property type="entry name" value="MmgE_PrpD"/>
</dbReference>
<dbReference type="PANTHER" id="PTHR16943">
    <property type="entry name" value="2-METHYLCITRATE DEHYDRATASE-RELATED"/>
    <property type="match status" value="1"/>
</dbReference>
<dbReference type="InterPro" id="IPR045336">
    <property type="entry name" value="MmgE_PrpD_N"/>
</dbReference>
<evidence type="ECO:0000313" key="5">
    <source>
        <dbReference type="Proteomes" id="UP000214747"/>
    </source>
</evidence>
<reference evidence="4 5" key="1">
    <citation type="journal article" date="2010" name="Int. J. Syst. Evol. Microbiol.">
        <title>Reclassification of Herbaspirillum putei as a later heterotypic synonym of Herbaspirillum huttiense, with the description of H. huttiense subsp. huttiense subsp. nov. and H. huttiense subsp. putei subsp. nov., comb. nov., and description of Herbaspirillum aquaticum sp. nov.</title>
        <authorList>
            <person name="Dobritsa A.P."/>
            <person name="Reddy M.C."/>
            <person name="Samadpour M."/>
        </authorList>
    </citation>
    <scope>NUCLEOTIDE SEQUENCE [LARGE SCALE GENOMIC DNA]</scope>
    <source>
        <strain evidence="4 5">IEH 4430</strain>
    </source>
</reference>
<dbReference type="Gene3D" id="3.30.1330.120">
    <property type="entry name" value="2-methylcitrate dehydratase PrpD"/>
    <property type="match status" value="1"/>
</dbReference>
<keyword evidence="5" id="KW-1185">Reference proteome</keyword>
<feature type="domain" description="MmgE/PrpD N-terminal" evidence="2">
    <location>
        <begin position="19"/>
        <end position="258"/>
    </location>
</feature>
<dbReference type="InterPro" id="IPR042183">
    <property type="entry name" value="MmgE/PrpD_sf_1"/>
</dbReference>
<gene>
    <name evidence="4" type="ORF">CEJ45_01420</name>
</gene>
<proteinExistence type="inferred from homology"/>
<comment type="caution">
    <text evidence="4">The sequence shown here is derived from an EMBL/GenBank/DDBJ whole genome shotgun (WGS) entry which is preliminary data.</text>
</comment>
<dbReference type="SUPFAM" id="SSF103378">
    <property type="entry name" value="2-methylcitrate dehydratase PrpD"/>
    <property type="match status" value="1"/>
</dbReference>
<evidence type="ECO:0000259" key="2">
    <source>
        <dbReference type="Pfam" id="PF03972"/>
    </source>
</evidence>
<feature type="domain" description="MmgE/PrpD C-terminal" evidence="3">
    <location>
        <begin position="279"/>
        <end position="450"/>
    </location>
</feature>
<dbReference type="EMBL" id="NJGV01000001">
    <property type="protein sequence ID" value="OWY36959.1"/>
    <property type="molecule type" value="Genomic_DNA"/>
</dbReference>
<dbReference type="Pfam" id="PF03972">
    <property type="entry name" value="MmgE_PrpD_N"/>
    <property type="match status" value="1"/>
</dbReference>
<protein>
    <submittedName>
        <fullName evidence="4">2-methylcitrate dehydratase</fullName>
    </submittedName>
</protein>
<dbReference type="GO" id="GO:0016829">
    <property type="term" value="F:lyase activity"/>
    <property type="evidence" value="ECO:0007669"/>
    <property type="project" value="InterPro"/>
</dbReference>
<name>A0A225T030_9BURK</name>
<evidence type="ECO:0000259" key="3">
    <source>
        <dbReference type="Pfam" id="PF19305"/>
    </source>
</evidence>
<dbReference type="PANTHER" id="PTHR16943:SF8">
    <property type="entry name" value="2-METHYLCITRATE DEHYDRATASE"/>
    <property type="match status" value="1"/>
</dbReference>
<dbReference type="InterPro" id="IPR042188">
    <property type="entry name" value="MmgE/PrpD_sf_2"/>
</dbReference>